<accession>A0AAV2AGB8</accession>
<name>A0AAV2AGB8_9ARAC</name>
<protein>
    <submittedName>
        <fullName evidence="1">Uncharacterized protein</fullName>
    </submittedName>
</protein>
<gene>
    <name evidence="1" type="ORF">LARSCL_LOCUS12349</name>
</gene>
<reference evidence="1 2" key="1">
    <citation type="submission" date="2024-04" db="EMBL/GenBank/DDBJ databases">
        <authorList>
            <person name="Rising A."/>
            <person name="Reimegard J."/>
            <person name="Sonavane S."/>
            <person name="Akerstrom W."/>
            <person name="Nylinder S."/>
            <person name="Hedman E."/>
            <person name="Kallberg Y."/>
        </authorList>
    </citation>
    <scope>NUCLEOTIDE SEQUENCE [LARGE SCALE GENOMIC DNA]</scope>
</reference>
<dbReference type="AlphaFoldDB" id="A0AAV2AGB8"/>
<sequence>MILKSISIQWNPTREWRNSNSKLLSAFEQSSNKKIEIAGRSKHLWNFQAGYFAVGVQNLNDTPIMSSGKLVSFPDGCLNLTLQLVPTSLGFTTF</sequence>
<organism evidence="1 2">
    <name type="scientific">Larinioides sclopetarius</name>
    <dbReference type="NCBI Taxonomy" id="280406"/>
    <lineage>
        <taxon>Eukaryota</taxon>
        <taxon>Metazoa</taxon>
        <taxon>Ecdysozoa</taxon>
        <taxon>Arthropoda</taxon>
        <taxon>Chelicerata</taxon>
        <taxon>Arachnida</taxon>
        <taxon>Araneae</taxon>
        <taxon>Araneomorphae</taxon>
        <taxon>Entelegynae</taxon>
        <taxon>Araneoidea</taxon>
        <taxon>Araneidae</taxon>
        <taxon>Larinioides</taxon>
    </lineage>
</organism>
<comment type="caution">
    <text evidence="1">The sequence shown here is derived from an EMBL/GenBank/DDBJ whole genome shotgun (WGS) entry which is preliminary data.</text>
</comment>
<keyword evidence="2" id="KW-1185">Reference proteome</keyword>
<dbReference type="EMBL" id="CAXIEN010000162">
    <property type="protein sequence ID" value="CAL1283015.1"/>
    <property type="molecule type" value="Genomic_DNA"/>
</dbReference>
<proteinExistence type="predicted"/>
<evidence type="ECO:0000313" key="2">
    <source>
        <dbReference type="Proteomes" id="UP001497382"/>
    </source>
</evidence>
<dbReference type="Proteomes" id="UP001497382">
    <property type="component" value="Unassembled WGS sequence"/>
</dbReference>
<evidence type="ECO:0000313" key="1">
    <source>
        <dbReference type="EMBL" id="CAL1283015.1"/>
    </source>
</evidence>